<keyword evidence="1" id="KW-1133">Transmembrane helix</keyword>
<comment type="caution">
    <text evidence="2">The sequence shown here is derived from an EMBL/GenBank/DDBJ whole genome shotgun (WGS) entry which is preliminary data.</text>
</comment>
<proteinExistence type="predicted"/>
<reference evidence="3" key="1">
    <citation type="submission" date="2019-02" db="EMBL/GenBank/DDBJ databases">
        <title>Draft genome sequence of Sphaerospermopsis reniformis NIES-1949.</title>
        <authorList>
            <person name="Yamaguchi H."/>
            <person name="Suzuki S."/>
            <person name="Kawachi M."/>
        </authorList>
    </citation>
    <scope>NUCLEOTIDE SEQUENCE [LARGE SCALE GENOMIC DNA]</scope>
    <source>
        <strain evidence="3">NIES-1949</strain>
    </source>
</reference>
<keyword evidence="1" id="KW-0472">Membrane</keyword>
<keyword evidence="1" id="KW-0812">Transmembrane</keyword>
<dbReference type="EMBL" id="BJCE01000241">
    <property type="protein sequence ID" value="GCL39334.1"/>
    <property type="molecule type" value="Genomic_DNA"/>
</dbReference>
<keyword evidence="3" id="KW-1185">Reference proteome</keyword>
<dbReference type="AlphaFoldDB" id="A0A480AB43"/>
<sequence>MSKFPGCSEWVTPLLFIFYIIIWRSPISISDTITCHRLKQGYVNCRLEHSNLPAFWSNSITEFQLLGTKVETPYNSEGCQISTLYLKTNQEHIKFSNYSCNTSQANIDATELNNFLYNNRNLYLQINRDQKPFLDVMIWLVFYILLWFLYVLFWFSIFGVILRFWDWLKINRF</sequence>
<dbReference type="Proteomes" id="UP000300142">
    <property type="component" value="Unassembled WGS sequence"/>
</dbReference>
<evidence type="ECO:0000313" key="2">
    <source>
        <dbReference type="EMBL" id="GCL39334.1"/>
    </source>
</evidence>
<accession>A0A480AB43</accession>
<evidence type="ECO:0000256" key="1">
    <source>
        <dbReference type="SAM" id="Phobius"/>
    </source>
</evidence>
<feature type="transmembrane region" description="Helical" evidence="1">
    <location>
        <begin position="136"/>
        <end position="165"/>
    </location>
</feature>
<organism evidence="2 3">
    <name type="scientific">Sphaerospermopsis reniformis</name>
    <dbReference type="NCBI Taxonomy" id="531300"/>
    <lineage>
        <taxon>Bacteria</taxon>
        <taxon>Bacillati</taxon>
        <taxon>Cyanobacteriota</taxon>
        <taxon>Cyanophyceae</taxon>
        <taxon>Nostocales</taxon>
        <taxon>Aphanizomenonaceae</taxon>
        <taxon>Sphaerospermopsis</taxon>
    </lineage>
</organism>
<name>A0A480AB43_9CYAN</name>
<evidence type="ECO:0000313" key="3">
    <source>
        <dbReference type="Proteomes" id="UP000300142"/>
    </source>
</evidence>
<gene>
    <name evidence="2" type="ORF">SR1949_44600</name>
</gene>
<protein>
    <submittedName>
        <fullName evidence="2">Uncharacterized protein</fullName>
    </submittedName>
</protein>